<keyword evidence="3" id="KW-1003">Cell membrane</keyword>
<evidence type="ECO:0000259" key="11">
    <source>
        <dbReference type="PROSITE" id="PS50011"/>
    </source>
</evidence>
<dbReference type="GO" id="GO:0005524">
    <property type="term" value="F:ATP binding"/>
    <property type="evidence" value="ECO:0007669"/>
    <property type="project" value="UniProtKB-KW"/>
</dbReference>
<dbReference type="AlphaFoldDB" id="A0A2H9ZT03"/>
<dbReference type="SUPFAM" id="SSF56112">
    <property type="entry name" value="Protein kinase-like (PK-like)"/>
    <property type="match status" value="1"/>
</dbReference>
<keyword evidence="6" id="KW-0547">Nucleotide-binding</keyword>
<evidence type="ECO:0000256" key="5">
    <source>
        <dbReference type="ARBA" id="ARBA00022679"/>
    </source>
</evidence>
<dbReference type="PANTHER" id="PTHR47985:SF39">
    <property type="entry name" value="SERINE_THREONINE-PROTEIN KINASE PBL23-RELATED"/>
    <property type="match status" value="1"/>
</dbReference>
<reference evidence="12 13" key="1">
    <citation type="journal article" date="2017" name="Nature">
        <title>The Apostasia genome and the evolution of orchids.</title>
        <authorList>
            <person name="Zhang G.Q."/>
            <person name="Liu K.W."/>
            <person name="Li Z."/>
            <person name="Lohaus R."/>
            <person name="Hsiao Y.Y."/>
            <person name="Niu S.C."/>
            <person name="Wang J.Y."/>
            <person name="Lin Y.C."/>
            <person name="Xu Q."/>
            <person name="Chen L.J."/>
            <person name="Yoshida K."/>
            <person name="Fujiwara S."/>
            <person name="Wang Z.W."/>
            <person name="Zhang Y.Q."/>
            <person name="Mitsuda N."/>
            <person name="Wang M."/>
            <person name="Liu G.H."/>
            <person name="Pecoraro L."/>
            <person name="Huang H.X."/>
            <person name="Xiao X.J."/>
            <person name="Lin M."/>
            <person name="Wu X.Y."/>
            <person name="Wu W.L."/>
            <person name="Chen Y.Y."/>
            <person name="Chang S.B."/>
            <person name="Sakamoto S."/>
            <person name="Ohme-Takagi M."/>
            <person name="Yagi M."/>
            <person name="Zeng S.J."/>
            <person name="Shen C.Y."/>
            <person name="Yeh C.M."/>
            <person name="Luo Y.B."/>
            <person name="Tsai W.C."/>
            <person name="Van de Peer Y."/>
            <person name="Liu Z.J."/>
        </authorList>
    </citation>
    <scope>NUCLEOTIDE SEQUENCE [LARGE SCALE GENOMIC DNA]</scope>
    <source>
        <strain evidence="13">cv. Shenzhen</strain>
        <tissue evidence="12">Stem</tissue>
    </source>
</reference>
<evidence type="ECO:0000256" key="9">
    <source>
        <dbReference type="ARBA" id="ARBA00023136"/>
    </source>
</evidence>
<name>A0A2H9ZT03_9ASPA</name>
<dbReference type="EC" id="2.7.11.1" evidence="12"/>
<feature type="domain" description="Protein kinase" evidence="11">
    <location>
        <begin position="273"/>
        <end position="547"/>
    </location>
</feature>
<evidence type="ECO:0000313" key="12">
    <source>
        <dbReference type="EMBL" id="PKA46413.1"/>
    </source>
</evidence>
<feature type="region of interest" description="Disordered" evidence="10">
    <location>
        <begin position="582"/>
        <end position="610"/>
    </location>
</feature>
<evidence type="ECO:0000256" key="4">
    <source>
        <dbReference type="ARBA" id="ARBA00022527"/>
    </source>
</evidence>
<dbReference type="EMBL" id="KZ454165">
    <property type="protein sequence ID" value="PKA46413.1"/>
    <property type="molecule type" value="Genomic_DNA"/>
</dbReference>
<dbReference type="OrthoDB" id="2412094at2759"/>
<evidence type="ECO:0000256" key="10">
    <source>
        <dbReference type="SAM" id="MobiDB-lite"/>
    </source>
</evidence>
<keyword evidence="7 12" id="KW-0418">Kinase</keyword>
<keyword evidence="13" id="KW-1185">Reference proteome</keyword>
<evidence type="ECO:0000256" key="7">
    <source>
        <dbReference type="ARBA" id="ARBA00022777"/>
    </source>
</evidence>
<evidence type="ECO:0000313" key="13">
    <source>
        <dbReference type="Proteomes" id="UP000236161"/>
    </source>
</evidence>
<keyword evidence="5 12" id="KW-0808">Transferase</keyword>
<gene>
    <name evidence="12" type="primary">PBS1</name>
    <name evidence="12" type="ORF">AXF42_Ash020304</name>
</gene>
<accession>A0A2H9ZT03</accession>
<dbReference type="Gene3D" id="3.30.200.20">
    <property type="entry name" value="Phosphorylase Kinase, domain 1"/>
    <property type="match status" value="1"/>
</dbReference>
<dbReference type="Proteomes" id="UP000236161">
    <property type="component" value="Unassembled WGS sequence"/>
</dbReference>
<dbReference type="PROSITE" id="PS50011">
    <property type="entry name" value="PROTEIN_KINASE_DOM"/>
    <property type="match status" value="1"/>
</dbReference>
<organism evidence="12 13">
    <name type="scientific">Apostasia shenzhenica</name>
    <dbReference type="NCBI Taxonomy" id="1088818"/>
    <lineage>
        <taxon>Eukaryota</taxon>
        <taxon>Viridiplantae</taxon>
        <taxon>Streptophyta</taxon>
        <taxon>Embryophyta</taxon>
        <taxon>Tracheophyta</taxon>
        <taxon>Spermatophyta</taxon>
        <taxon>Magnoliopsida</taxon>
        <taxon>Liliopsida</taxon>
        <taxon>Asparagales</taxon>
        <taxon>Orchidaceae</taxon>
        <taxon>Apostasioideae</taxon>
        <taxon>Apostasia</taxon>
    </lineage>
</organism>
<proteinExistence type="inferred from homology"/>
<keyword evidence="9" id="KW-0472">Membrane</keyword>
<comment type="subcellular location">
    <subcellularLocation>
        <location evidence="1">Cell membrane</location>
    </subcellularLocation>
</comment>
<dbReference type="Pfam" id="PF00069">
    <property type="entry name" value="Pkinase"/>
    <property type="match status" value="1"/>
</dbReference>
<keyword evidence="8" id="KW-0067">ATP-binding</keyword>
<comment type="similarity">
    <text evidence="2">Belongs to the protein kinase superfamily. Ser/Thr protein kinase family.</text>
</comment>
<dbReference type="FunFam" id="1.10.510.10:FF:000032">
    <property type="entry name" value="Serine/threonine-protein kinase PBS1"/>
    <property type="match status" value="1"/>
</dbReference>
<dbReference type="InterPro" id="IPR000719">
    <property type="entry name" value="Prot_kinase_dom"/>
</dbReference>
<dbReference type="InterPro" id="IPR011009">
    <property type="entry name" value="Kinase-like_dom_sf"/>
</dbReference>
<keyword evidence="4" id="KW-0723">Serine/threonine-protein kinase</keyword>
<dbReference type="Gene3D" id="1.10.510.10">
    <property type="entry name" value="Transferase(Phosphotransferase) domain 1"/>
    <property type="match status" value="1"/>
</dbReference>
<dbReference type="GO" id="GO:0004674">
    <property type="term" value="F:protein serine/threonine kinase activity"/>
    <property type="evidence" value="ECO:0007669"/>
    <property type="project" value="UniProtKB-KW"/>
</dbReference>
<evidence type="ECO:0000256" key="2">
    <source>
        <dbReference type="ARBA" id="ARBA00008684"/>
    </source>
</evidence>
<evidence type="ECO:0000256" key="8">
    <source>
        <dbReference type="ARBA" id="ARBA00022840"/>
    </source>
</evidence>
<dbReference type="GO" id="GO:0005886">
    <property type="term" value="C:plasma membrane"/>
    <property type="evidence" value="ECO:0007669"/>
    <property type="project" value="UniProtKB-SubCell"/>
</dbReference>
<evidence type="ECO:0000256" key="6">
    <source>
        <dbReference type="ARBA" id="ARBA00022741"/>
    </source>
</evidence>
<sequence>MGFFRCFKCCKSSTDSMTESRRRGEKTKKSGCFCCRTISKAEENEKRRGAWSARCLCCGESSSSNDDSPGTRGCTCFPCKKSPEKEISSRRGEKGIWVCFHCCNGEREKEEQGAKEAKEKECFTCFRSSKEGRGWFSCCFSKDNAKEEEASEAMRKRGRKVMCCCGMCCTRSLQEKTTTSKTRILSCFCCIHSGSEHVSSSKKRRKAFTFFWQIKEQQNKGNHLEKGVHPMPLKSDCGLVQISPAKVIPQGANGDSPAQFFTYKELSVATKDFNATWLLGSGGLGRVYRAQLPETKEVAAVKQLERKGNQESREFLAEVYQLSLLHHPNLVKLLGYCAERDQRLLVYEYVTFGSLQEHLFNVKPNNKPLDWFTRMKIAAGVAKGLQHLHEAIEPPVMYQEMKASNILLDEEFSPKLSDCGLARFGPVGEKPAKVMGNYGYCAPEYALAGKPTKMSDVYSYGVLLLELITGRKAMDVNRPRYEQHLAHWAVPLFKNKTKLAEMADPLLNGEFPVMGLHQAIAIADMCLQHEASTRPLISDIVSAVEYLAEASSECPKATEEEEEDDIITEELPSTHRRVRNATMSFDEETFQSLSDTESYDGLMEEDEGEK</sequence>
<evidence type="ECO:0000256" key="1">
    <source>
        <dbReference type="ARBA" id="ARBA00004236"/>
    </source>
</evidence>
<evidence type="ECO:0000256" key="3">
    <source>
        <dbReference type="ARBA" id="ARBA00022475"/>
    </source>
</evidence>
<dbReference type="STRING" id="1088818.A0A2H9ZT03"/>
<protein>
    <submittedName>
        <fullName evidence="12">Serine/threonine-protein kinase PBS1</fullName>
        <ecNumber evidence="12">2.7.11.1</ecNumber>
    </submittedName>
</protein>
<dbReference type="PANTHER" id="PTHR47985">
    <property type="entry name" value="OS07G0668900 PROTEIN"/>
    <property type="match status" value="1"/>
</dbReference>
<dbReference type="FunFam" id="3.30.200.20:FF:000178">
    <property type="entry name" value="serine/threonine-protein kinase PBS1-like"/>
    <property type="match status" value="1"/>
</dbReference>